<dbReference type="EMBL" id="BOOB01000021">
    <property type="protein sequence ID" value="GIH33148.1"/>
    <property type="molecule type" value="Genomic_DNA"/>
</dbReference>
<dbReference type="RefSeq" id="WP_239101357.1">
    <property type="nucleotide sequence ID" value="NZ_BAABEJ010000002.1"/>
</dbReference>
<evidence type="ECO:0000313" key="2">
    <source>
        <dbReference type="Proteomes" id="UP000651728"/>
    </source>
</evidence>
<accession>A0ABQ4FEA9</accession>
<name>A0ABQ4FEA9_9ACTN</name>
<dbReference type="Gene3D" id="3.40.50.150">
    <property type="entry name" value="Vaccinia Virus protein VP39"/>
    <property type="match status" value="1"/>
</dbReference>
<dbReference type="InterPro" id="IPR006764">
    <property type="entry name" value="SAM_dep_MeTrfase_SAV2177_type"/>
</dbReference>
<dbReference type="Proteomes" id="UP000651728">
    <property type="component" value="Unassembled WGS sequence"/>
</dbReference>
<evidence type="ECO:0000313" key="1">
    <source>
        <dbReference type="EMBL" id="GIH33148.1"/>
    </source>
</evidence>
<dbReference type="InterPro" id="IPR029063">
    <property type="entry name" value="SAM-dependent_MTases_sf"/>
</dbReference>
<keyword evidence="2" id="KW-1185">Reference proteome</keyword>
<gene>
    <name evidence="1" type="ORF">Mam01_33120</name>
</gene>
<proteinExistence type="predicted"/>
<organism evidence="1 2">
    <name type="scientific">Microbispora amethystogenes</name>
    <dbReference type="NCBI Taxonomy" id="1427754"/>
    <lineage>
        <taxon>Bacteria</taxon>
        <taxon>Bacillati</taxon>
        <taxon>Actinomycetota</taxon>
        <taxon>Actinomycetes</taxon>
        <taxon>Streptosporangiales</taxon>
        <taxon>Streptosporangiaceae</taxon>
        <taxon>Microbispora</taxon>
    </lineage>
</organism>
<comment type="caution">
    <text evidence="1">The sequence shown here is derived from an EMBL/GenBank/DDBJ whole genome shotgun (WGS) entry which is preliminary data.</text>
</comment>
<protein>
    <submittedName>
        <fullName evidence="1">Uncharacterized protein</fullName>
    </submittedName>
</protein>
<sequence length="46" mass="4906">MTVSSVARIYGHLLGGKTDFAVDRAAAEKLIELTAPPDRVAHSPRS</sequence>
<reference evidence="1 2" key="1">
    <citation type="submission" date="2021-01" db="EMBL/GenBank/DDBJ databases">
        <title>Whole genome shotgun sequence of Microbispora amethystogenes NBRC 101907.</title>
        <authorList>
            <person name="Komaki H."/>
            <person name="Tamura T."/>
        </authorList>
    </citation>
    <scope>NUCLEOTIDE SEQUENCE [LARGE SCALE GENOMIC DNA]</scope>
    <source>
        <strain evidence="1 2">NBRC 101907</strain>
    </source>
</reference>
<dbReference type="Pfam" id="PF04672">
    <property type="entry name" value="Methyltransf_19"/>
    <property type="match status" value="1"/>
</dbReference>